<evidence type="ECO:0000313" key="12">
    <source>
        <dbReference type="EMBL" id="UTI62573.1"/>
    </source>
</evidence>
<accession>A0ABY5DL90</accession>
<evidence type="ECO:0000256" key="3">
    <source>
        <dbReference type="ARBA" id="ARBA00021315"/>
    </source>
</evidence>
<comment type="function">
    <text evidence="1 9">May be involved in recombinational repair of damaged DNA.</text>
</comment>
<dbReference type="RefSeq" id="WP_254569310.1">
    <property type="nucleotide sequence ID" value="NZ_CP098502.1"/>
</dbReference>
<evidence type="ECO:0000259" key="11">
    <source>
        <dbReference type="Pfam" id="PF02463"/>
    </source>
</evidence>
<dbReference type="InterPro" id="IPR003395">
    <property type="entry name" value="RecF/RecN/SMC_N"/>
</dbReference>
<dbReference type="NCBIfam" id="TIGR00634">
    <property type="entry name" value="recN"/>
    <property type="match status" value="1"/>
</dbReference>
<gene>
    <name evidence="12" type="primary">recN</name>
    <name evidence="12" type="ORF">NBH00_14515</name>
</gene>
<feature type="domain" description="RecF/RecN/SMC N-terminal" evidence="11">
    <location>
        <begin position="2"/>
        <end position="506"/>
    </location>
</feature>
<evidence type="ECO:0000313" key="13">
    <source>
        <dbReference type="Proteomes" id="UP001056035"/>
    </source>
</evidence>
<protein>
    <recommendedName>
        <fullName evidence="3 9">DNA repair protein RecN</fullName>
    </recommendedName>
    <alternativeName>
        <fullName evidence="8 9">Recombination protein N</fullName>
    </alternativeName>
</protein>
<organism evidence="12 13">
    <name type="scientific">Paraconexibacter antarcticus</name>
    <dbReference type="NCBI Taxonomy" id="2949664"/>
    <lineage>
        <taxon>Bacteria</taxon>
        <taxon>Bacillati</taxon>
        <taxon>Actinomycetota</taxon>
        <taxon>Thermoleophilia</taxon>
        <taxon>Solirubrobacterales</taxon>
        <taxon>Paraconexibacteraceae</taxon>
        <taxon>Paraconexibacter</taxon>
    </lineage>
</organism>
<evidence type="ECO:0000256" key="5">
    <source>
        <dbReference type="ARBA" id="ARBA00022763"/>
    </source>
</evidence>
<evidence type="ECO:0000256" key="9">
    <source>
        <dbReference type="PIRNR" id="PIRNR003128"/>
    </source>
</evidence>
<keyword evidence="7 9" id="KW-0234">DNA repair</keyword>
<dbReference type="PANTHER" id="PTHR11059">
    <property type="entry name" value="DNA REPAIR PROTEIN RECN"/>
    <property type="match status" value="1"/>
</dbReference>
<comment type="similarity">
    <text evidence="2 9">Belongs to the RecN family.</text>
</comment>
<dbReference type="Proteomes" id="UP001056035">
    <property type="component" value="Chromosome"/>
</dbReference>
<keyword evidence="4" id="KW-0547">Nucleotide-binding</keyword>
<dbReference type="Pfam" id="PF02463">
    <property type="entry name" value="SMC_N"/>
    <property type="match status" value="1"/>
</dbReference>
<keyword evidence="13" id="KW-1185">Reference proteome</keyword>
<dbReference type="InterPro" id="IPR027417">
    <property type="entry name" value="P-loop_NTPase"/>
</dbReference>
<sequence>MLSQLHVENLLLIERASLDLTPGLNVLTGETGAGKTVLAHALDLLLGGRAKSGIVRPGAAEAYVEGVFELPDGLREALVAADQLAPDADELVLARRVREDGRTRASLNGRSCSVSDLRDVAAGLIAFYGQHEHRRLTLASAQLELLDGACGPGHGEAKARYAALHDEVRALEGSLDGLREAAGARDRELDLLEFELNEIRELAPTEAEEGELRATRDRLRHVETLRSGAWGAAEALTPEEGMGVTGLLAFGGGGLEAAEGVDPSLDALTVRWNALAFEAQDLATELRAYAEGLESSPEELDAVEERLAAYDRLARKHGGSIAAVLAHADTCQARWEELSGAEVALEEAQARLAATVERRAAAAEELRAARVAAAPVLAAAVRERLAKLAMEAAVFEIDVQPKEPGAGGADTVEFLIASNPGVPAGPLRDIASGGELSRVMLALMGVANDGSSATLVFDEVDAGIGGQTARAVGEQLRDLAVGRQVVCITHLPQIASLAARHFSIEKDTSTSPARTTVRTLGAKDLVPELVRMLGAESDDVAARRHAKELLKAA</sequence>
<evidence type="ECO:0000256" key="4">
    <source>
        <dbReference type="ARBA" id="ARBA00022741"/>
    </source>
</evidence>
<evidence type="ECO:0000256" key="1">
    <source>
        <dbReference type="ARBA" id="ARBA00003618"/>
    </source>
</evidence>
<dbReference type="InterPro" id="IPR004604">
    <property type="entry name" value="DNA_recomb/repair_RecN"/>
</dbReference>
<keyword evidence="5 9" id="KW-0227">DNA damage</keyword>
<evidence type="ECO:0000256" key="6">
    <source>
        <dbReference type="ARBA" id="ARBA00022840"/>
    </source>
</evidence>
<evidence type="ECO:0000256" key="7">
    <source>
        <dbReference type="ARBA" id="ARBA00023204"/>
    </source>
</evidence>
<evidence type="ECO:0000256" key="8">
    <source>
        <dbReference type="ARBA" id="ARBA00033408"/>
    </source>
</evidence>
<evidence type="ECO:0000256" key="10">
    <source>
        <dbReference type="SAM" id="Coils"/>
    </source>
</evidence>
<dbReference type="EMBL" id="CP098502">
    <property type="protein sequence ID" value="UTI62573.1"/>
    <property type="molecule type" value="Genomic_DNA"/>
</dbReference>
<keyword evidence="6" id="KW-0067">ATP-binding</keyword>
<proteinExistence type="inferred from homology"/>
<dbReference type="PIRSF" id="PIRSF003128">
    <property type="entry name" value="RecN"/>
    <property type="match status" value="1"/>
</dbReference>
<feature type="coiled-coil region" evidence="10">
    <location>
        <begin position="338"/>
        <end position="365"/>
    </location>
</feature>
<dbReference type="CDD" id="cd03241">
    <property type="entry name" value="ABC_RecN"/>
    <property type="match status" value="2"/>
</dbReference>
<keyword evidence="10" id="KW-0175">Coiled coil</keyword>
<dbReference type="Gene3D" id="3.40.50.300">
    <property type="entry name" value="P-loop containing nucleotide triphosphate hydrolases"/>
    <property type="match status" value="2"/>
</dbReference>
<name>A0ABY5DL90_9ACTN</name>
<reference evidence="12 13" key="1">
    <citation type="submission" date="2022-06" db="EMBL/GenBank/DDBJ databases">
        <title>Paraconexibacter antarcticus.</title>
        <authorList>
            <person name="Kim C.S."/>
        </authorList>
    </citation>
    <scope>NUCLEOTIDE SEQUENCE [LARGE SCALE GENOMIC DNA]</scope>
    <source>
        <strain evidence="12 13">02-257</strain>
    </source>
</reference>
<dbReference type="SUPFAM" id="SSF52540">
    <property type="entry name" value="P-loop containing nucleoside triphosphate hydrolases"/>
    <property type="match status" value="1"/>
</dbReference>
<dbReference type="PANTHER" id="PTHR11059:SF0">
    <property type="entry name" value="DNA REPAIR PROTEIN RECN"/>
    <property type="match status" value="1"/>
</dbReference>
<evidence type="ECO:0000256" key="2">
    <source>
        <dbReference type="ARBA" id="ARBA00009441"/>
    </source>
</evidence>